<dbReference type="GO" id="GO:0003677">
    <property type="term" value="F:DNA binding"/>
    <property type="evidence" value="ECO:0007669"/>
    <property type="project" value="InterPro"/>
</dbReference>
<dbReference type="InterPro" id="IPR013320">
    <property type="entry name" value="ConA-like_dom_sf"/>
</dbReference>
<accession>A0A815ZHG4</accession>
<feature type="domain" description="GH16" evidence="2">
    <location>
        <begin position="289"/>
        <end position="564"/>
    </location>
</feature>
<evidence type="ECO:0000313" key="3">
    <source>
        <dbReference type="EMBL" id="CAF1469692.1"/>
    </source>
</evidence>
<proteinExistence type="inferred from homology"/>
<dbReference type="Gene3D" id="2.60.40.340">
    <property type="entry name" value="Rel homology domain (RHD), DNA-binding domain"/>
    <property type="match status" value="1"/>
</dbReference>
<dbReference type="PANTHER" id="PTHR10963:SF55">
    <property type="entry name" value="GLYCOSIDE HYDROLASE FAMILY 16 PROTEIN"/>
    <property type="match status" value="1"/>
</dbReference>
<dbReference type="CDD" id="cd08023">
    <property type="entry name" value="GH16_laminarinase_like"/>
    <property type="match status" value="1"/>
</dbReference>
<evidence type="ECO:0000256" key="1">
    <source>
        <dbReference type="ARBA" id="ARBA00006865"/>
    </source>
</evidence>
<gene>
    <name evidence="3" type="ORF">EDS130_LOCUS40705</name>
    <name evidence="4" type="ORF">XAT740_LOCUS45946</name>
</gene>
<evidence type="ECO:0000313" key="4">
    <source>
        <dbReference type="EMBL" id="CAF1585187.1"/>
    </source>
</evidence>
<organism evidence="4 5">
    <name type="scientific">Adineta ricciae</name>
    <name type="common">Rotifer</name>
    <dbReference type="NCBI Taxonomy" id="249248"/>
    <lineage>
        <taxon>Eukaryota</taxon>
        <taxon>Metazoa</taxon>
        <taxon>Spiralia</taxon>
        <taxon>Gnathifera</taxon>
        <taxon>Rotifera</taxon>
        <taxon>Eurotatoria</taxon>
        <taxon>Bdelloidea</taxon>
        <taxon>Adinetida</taxon>
        <taxon>Adinetidae</taxon>
        <taxon>Adineta</taxon>
    </lineage>
</organism>
<evidence type="ECO:0000313" key="5">
    <source>
        <dbReference type="Proteomes" id="UP000663828"/>
    </source>
</evidence>
<keyword evidence="5" id="KW-1185">Reference proteome</keyword>
<reference evidence="4" key="1">
    <citation type="submission" date="2021-02" db="EMBL/GenBank/DDBJ databases">
        <authorList>
            <person name="Nowell W R."/>
        </authorList>
    </citation>
    <scope>NUCLEOTIDE SEQUENCE</scope>
</reference>
<protein>
    <recommendedName>
        <fullName evidence="2">GH16 domain-containing protein</fullName>
    </recommendedName>
</protein>
<dbReference type="SUPFAM" id="SSF49899">
    <property type="entry name" value="Concanavalin A-like lectins/glucanases"/>
    <property type="match status" value="1"/>
</dbReference>
<dbReference type="PANTHER" id="PTHR10963">
    <property type="entry name" value="GLYCOSYL HYDROLASE-RELATED"/>
    <property type="match status" value="1"/>
</dbReference>
<sequence>MDDLLMYLNRQENIPTDIPATEQLLSPLFTGVIDYNFDLLQSPSYQLNFSSNSLSAAEPSENELLSIQDNCPNLANTSDIITQPSSINFSETTAKQSTTSPQSLSNIQMFVQPKQNQRPCYASDFKDKPPRYIRGVHTELNRKTYDYPAVRIPDNYLTSNRIFWIRVSLMTVELADGKRYIHPYTLQTPNTPDWLDERKKHTSVYYPITETSVDSNGVMVFNKLVVTKRKQEQLEKYGDLISLQTDEECPNTGKPDAKQMIGDYQLKKSQLAFSVYEDVGQSQYHYMETIFSGVMQEGKEVRSEESQKTRTTSVTRVCHDEFHSTNKISDVNEWEFVEGIGENSCGTGLKQYYTVNVDKNARFGENGHLIIEARKEKCRGCEYTSARLRSKQSFRYGRFEIRAKLPSAKGTWSSFTLFPAVYTHDRAMWPDNGEISLMSHVGRDPTTIRSSVYTKSNNPSQNNTPSNTAEVLDATIYFKTYTLIWSPDEIEMFVRLNDEDKDDRRILIWEKQDRDWQFWPFDQEFHLEIFLAVGGDVAGNEIDDHQFPARLEIEYVRFKPMGEGEE</sequence>
<dbReference type="InterPro" id="IPR050546">
    <property type="entry name" value="Glycosyl_Hydrlase_16"/>
</dbReference>
<dbReference type="PROSITE" id="PS51762">
    <property type="entry name" value="GH16_2"/>
    <property type="match status" value="1"/>
</dbReference>
<comment type="caution">
    <text evidence="4">The sequence shown here is derived from an EMBL/GenBank/DDBJ whole genome shotgun (WGS) entry which is preliminary data.</text>
</comment>
<dbReference type="GO" id="GO:0003700">
    <property type="term" value="F:DNA-binding transcription factor activity"/>
    <property type="evidence" value="ECO:0007669"/>
    <property type="project" value="InterPro"/>
</dbReference>
<comment type="similarity">
    <text evidence="1">Belongs to the glycosyl hydrolase 16 family.</text>
</comment>
<dbReference type="Proteomes" id="UP000663852">
    <property type="component" value="Unassembled WGS sequence"/>
</dbReference>
<dbReference type="InterPro" id="IPR000757">
    <property type="entry name" value="Beta-glucanase-like"/>
</dbReference>
<dbReference type="EMBL" id="CAJNOJ010000502">
    <property type="protein sequence ID" value="CAF1469692.1"/>
    <property type="molecule type" value="Genomic_DNA"/>
</dbReference>
<evidence type="ECO:0000259" key="2">
    <source>
        <dbReference type="PROSITE" id="PS51762"/>
    </source>
</evidence>
<dbReference type="GO" id="GO:0004553">
    <property type="term" value="F:hydrolase activity, hydrolyzing O-glycosyl compounds"/>
    <property type="evidence" value="ECO:0007669"/>
    <property type="project" value="InterPro"/>
</dbReference>
<dbReference type="EMBL" id="CAJNOR010006085">
    <property type="protein sequence ID" value="CAF1585187.1"/>
    <property type="molecule type" value="Genomic_DNA"/>
</dbReference>
<dbReference type="InterPro" id="IPR037059">
    <property type="entry name" value="RHD_DNA_bind_dom_sf"/>
</dbReference>
<dbReference type="Proteomes" id="UP000663828">
    <property type="component" value="Unassembled WGS sequence"/>
</dbReference>
<dbReference type="Gene3D" id="2.60.120.200">
    <property type="match status" value="1"/>
</dbReference>
<dbReference type="AlphaFoldDB" id="A0A815ZHG4"/>
<name>A0A815ZHG4_ADIRI</name>
<dbReference type="GO" id="GO:0005975">
    <property type="term" value="P:carbohydrate metabolic process"/>
    <property type="evidence" value="ECO:0007669"/>
    <property type="project" value="InterPro"/>
</dbReference>
<dbReference type="Pfam" id="PF00722">
    <property type="entry name" value="Glyco_hydro_16"/>
    <property type="match status" value="1"/>
</dbReference>
<dbReference type="OrthoDB" id="4781at2759"/>